<dbReference type="PIRSF" id="PIRSF007519">
    <property type="entry name" value="Protease_InhA"/>
    <property type="match status" value="1"/>
</dbReference>
<reference evidence="13 14" key="1">
    <citation type="submission" date="2013-08" db="EMBL/GenBank/DDBJ databases">
        <title>Intrasporangium oryzae NRRL B-24470.</title>
        <authorList>
            <person name="Liu H."/>
            <person name="Wang G."/>
        </authorList>
    </citation>
    <scope>NUCLEOTIDE SEQUENCE [LARGE SCALE GENOMIC DNA]</scope>
    <source>
        <strain evidence="13 14">NRRL B-24470</strain>
    </source>
</reference>
<protein>
    <submittedName>
        <fullName evidence="13">Peptidase M6</fullName>
    </submittedName>
</protein>
<dbReference type="STRING" id="1386089.N865_09795"/>
<dbReference type="SUPFAM" id="SSF55486">
    <property type="entry name" value="Metalloproteases ('zincins'), catalytic domain"/>
    <property type="match status" value="1"/>
</dbReference>
<sequence length="768" mass="82811">MRKLGLALVAGSVALVLPLSAGLTTATADTAAAGKDQVTTGKDDLEHPLGKKQAALRAEGKKQQLQGKIKADVKVAKVGKGQYVELAREGEDSIWTVLGQFGNSISTTYGGTPGPQRNQIPQPDRKVDNTTIWAPDFSKPYFENLLFSDAPGAVSMRNFYKEQSSNRYTVNGEVTDWVNVPFNEAYYGSNYCGGIVCARTWLFVRDSVNAWYNAQLAAGKTAAEIEADVAKFDVWDRYDYDGDGNFNEPDGYIDHFQSVHAGEGEETGGGAQGTDAIWSHRWYAFYNNIGATGPAFNKLGGIKIGGTNLWIGDYTVEPENGGVGVFSHEYGHDLGLPDLYDTSGNTGGAENSTGFWTLYSSGSYGNSGKPEDGIGTKPIPMSAYEKIFLGWSNYQVVGYGQKAAVKLGPASANTKQAQQLVALLPDKKVDTVIGSPYAGDRFYYSGSGNDLENAMTRSVTLPAGSVSLSAKVRYAIEQDWDYAYLTVNGTAVPTSLSTATNPNGQNFGNGITGSSGGAWVDLTADLSAYAGQTVTLGFRYWTDGAVAEAGFSVDEIAVTGQPTDGAESDAGWTFTGFSSTTGTVSKSYFNAYFAEFRNYRGYDAGLKTSPYNFGFLDNPNLQNWAERFPYQDGLLVWYYDTSFADNNVGDYCAAGRCGGLYLPVDAHPALLTRPDNGKVWRPRIQSYDSTFGLEKTDRICLHANSVEQCYGNLPANPVFDDSKSYWVAPNPSIGHLGWASVQVPNTGTKIRVVSTSTLGDFMQVTVNQ</sequence>
<keyword evidence="9" id="KW-0482">Metalloprotease</keyword>
<dbReference type="InterPro" id="IPR012300">
    <property type="entry name" value="Pept_M6_InhA"/>
</dbReference>
<dbReference type="AlphaFoldDB" id="W9G6E6"/>
<comment type="subcellular location">
    <subcellularLocation>
        <location evidence="2">Secreted</location>
    </subcellularLocation>
</comment>
<gene>
    <name evidence="13" type="ORF">N865_09795</name>
</gene>
<evidence type="ECO:0000313" key="14">
    <source>
        <dbReference type="Proteomes" id="UP000019489"/>
    </source>
</evidence>
<feature type="chain" id="PRO_5039536598" evidence="10">
    <location>
        <begin position="22"/>
        <end position="768"/>
    </location>
</feature>
<dbReference type="InterPro" id="IPR008757">
    <property type="entry name" value="Peptidase_M6-like_domain"/>
</dbReference>
<keyword evidence="14" id="KW-1185">Reference proteome</keyword>
<dbReference type="Pfam" id="PF20774">
    <property type="entry name" value="InhA-like_VEG"/>
    <property type="match status" value="1"/>
</dbReference>
<evidence type="ECO:0000256" key="10">
    <source>
        <dbReference type="SAM" id="SignalP"/>
    </source>
</evidence>
<comment type="cofactor">
    <cofactor evidence="1">
        <name>Zn(2+)</name>
        <dbReference type="ChEBI" id="CHEBI:29105"/>
    </cofactor>
</comment>
<comment type="caution">
    <text evidence="13">The sequence shown here is derived from an EMBL/GenBank/DDBJ whole genome shotgun (WGS) entry which is preliminary data.</text>
</comment>
<keyword evidence="3" id="KW-0964">Secreted</keyword>
<evidence type="ECO:0000313" key="13">
    <source>
        <dbReference type="EMBL" id="EWT01570.1"/>
    </source>
</evidence>
<dbReference type="EMBL" id="AWSA01000020">
    <property type="protein sequence ID" value="EWT01570.1"/>
    <property type="molecule type" value="Genomic_DNA"/>
</dbReference>
<evidence type="ECO:0000256" key="3">
    <source>
        <dbReference type="ARBA" id="ARBA00022525"/>
    </source>
</evidence>
<evidence type="ECO:0000256" key="8">
    <source>
        <dbReference type="ARBA" id="ARBA00022833"/>
    </source>
</evidence>
<accession>W9G6E6</accession>
<dbReference type="PANTHER" id="PTHR13062:SF12">
    <property type="entry name" value="ALPHA-2-MACROGLOBULIN DOMAIN-CONTAINING PROTEIN"/>
    <property type="match status" value="1"/>
</dbReference>
<dbReference type="GO" id="GO:0005576">
    <property type="term" value="C:extracellular region"/>
    <property type="evidence" value="ECO:0007669"/>
    <property type="project" value="UniProtKB-SubCell"/>
</dbReference>
<evidence type="ECO:0000256" key="1">
    <source>
        <dbReference type="ARBA" id="ARBA00001947"/>
    </source>
</evidence>
<dbReference type="NCBIfam" id="TIGR03296">
    <property type="entry name" value="M6dom_TIGR03296"/>
    <property type="match status" value="1"/>
</dbReference>
<feature type="domain" description="Immune inhibitor A-like metallopeptidase VEG" evidence="12">
    <location>
        <begin position="590"/>
        <end position="758"/>
    </location>
</feature>
<evidence type="ECO:0000259" key="12">
    <source>
        <dbReference type="Pfam" id="PF20774"/>
    </source>
</evidence>
<evidence type="ECO:0000256" key="2">
    <source>
        <dbReference type="ARBA" id="ARBA00004613"/>
    </source>
</evidence>
<dbReference type="GO" id="GO:0008237">
    <property type="term" value="F:metallopeptidase activity"/>
    <property type="evidence" value="ECO:0007669"/>
    <property type="project" value="UniProtKB-KW"/>
</dbReference>
<dbReference type="PANTHER" id="PTHR13062">
    <property type="entry name" value="COLLAGENASE"/>
    <property type="match status" value="1"/>
</dbReference>
<dbReference type="GO" id="GO:0006508">
    <property type="term" value="P:proteolysis"/>
    <property type="evidence" value="ECO:0007669"/>
    <property type="project" value="UniProtKB-KW"/>
</dbReference>
<keyword evidence="8" id="KW-0862">Zinc</keyword>
<evidence type="ECO:0000256" key="4">
    <source>
        <dbReference type="ARBA" id="ARBA00022670"/>
    </source>
</evidence>
<evidence type="ECO:0000259" key="11">
    <source>
        <dbReference type="Pfam" id="PF05547"/>
    </source>
</evidence>
<evidence type="ECO:0000256" key="6">
    <source>
        <dbReference type="ARBA" id="ARBA00022729"/>
    </source>
</evidence>
<organism evidence="13 14">
    <name type="scientific">Intrasporangium oryzae NRRL B-24470</name>
    <dbReference type="NCBI Taxonomy" id="1386089"/>
    <lineage>
        <taxon>Bacteria</taxon>
        <taxon>Bacillati</taxon>
        <taxon>Actinomycetota</taxon>
        <taxon>Actinomycetes</taxon>
        <taxon>Micrococcales</taxon>
        <taxon>Intrasporangiaceae</taxon>
        <taxon>Intrasporangium</taxon>
    </lineage>
</organism>
<dbReference type="Pfam" id="PF20773">
    <property type="entry name" value="InhA-like_MAM"/>
    <property type="match status" value="1"/>
</dbReference>
<dbReference type="MEROPS" id="M06.002"/>
<keyword evidence="5" id="KW-0479">Metal-binding</keyword>
<feature type="signal peptide" evidence="10">
    <location>
        <begin position="1"/>
        <end position="21"/>
    </location>
</feature>
<dbReference type="PATRIC" id="fig|1386089.3.peg.2175"/>
<name>W9G6E6_9MICO</name>
<dbReference type="RefSeq" id="WP_051510460.1">
    <property type="nucleotide sequence ID" value="NZ_AWSA01000020.1"/>
</dbReference>
<feature type="domain" description="Peptidase M6-like" evidence="11">
    <location>
        <begin position="82"/>
        <end position="389"/>
    </location>
</feature>
<dbReference type="InterPro" id="IPR048665">
    <property type="entry name" value="InhA-like_VEG"/>
</dbReference>
<evidence type="ECO:0000256" key="7">
    <source>
        <dbReference type="ARBA" id="ARBA00022801"/>
    </source>
</evidence>
<keyword evidence="7" id="KW-0378">Hydrolase</keyword>
<dbReference type="Proteomes" id="UP000019489">
    <property type="component" value="Unassembled WGS sequence"/>
</dbReference>
<dbReference type="OrthoDB" id="275270at2"/>
<evidence type="ECO:0000256" key="5">
    <source>
        <dbReference type="ARBA" id="ARBA00022723"/>
    </source>
</evidence>
<dbReference type="GO" id="GO:0046872">
    <property type="term" value="F:metal ion binding"/>
    <property type="evidence" value="ECO:0007669"/>
    <property type="project" value="UniProtKB-KW"/>
</dbReference>
<proteinExistence type="predicted"/>
<evidence type="ECO:0000256" key="9">
    <source>
        <dbReference type="ARBA" id="ARBA00023049"/>
    </source>
</evidence>
<dbReference type="Pfam" id="PF05547">
    <property type="entry name" value="Peptidase_M6"/>
    <property type="match status" value="1"/>
</dbReference>
<keyword evidence="4" id="KW-0645">Protease</keyword>
<dbReference type="eggNOG" id="COG4412">
    <property type="taxonomic scope" value="Bacteria"/>
</dbReference>
<keyword evidence="6 10" id="KW-0732">Signal</keyword>